<feature type="compositionally biased region" description="Basic and acidic residues" evidence="2">
    <location>
        <begin position="8"/>
        <end position="34"/>
    </location>
</feature>
<dbReference type="SUPFAM" id="SSF53448">
    <property type="entry name" value="Nucleotide-diphospho-sugar transferases"/>
    <property type="match status" value="1"/>
</dbReference>
<feature type="domain" description="Galactosyltransferase C-terminal" evidence="4">
    <location>
        <begin position="344"/>
        <end position="382"/>
    </location>
</feature>
<dbReference type="GO" id="GO:0043041">
    <property type="term" value="P:amino acid activation for nonribosomal peptide biosynthetic process"/>
    <property type="evidence" value="ECO:0007669"/>
    <property type="project" value="TreeGrafter"/>
</dbReference>
<dbReference type="Pfam" id="PF00668">
    <property type="entry name" value="Condensation"/>
    <property type="match status" value="1"/>
</dbReference>
<dbReference type="GO" id="GO:0044550">
    <property type="term" value="P:secondary metabolite biosynthetic process"/>
    <property type="evidence" value="ECO:0007669"/>
    <property type="project" value="TreeGrafter"/>
</dbReference>
<dbReference type="RefSeq" id="WP_051777818.1">
    <property type="nucleotide sequence ID" value="NZ_BSRX01000016.1"/>
</dbReference>
<dbReference type="SUPFAM" id="SSF52777">
    <property type="entry name" value="CoA-dependent acyltransferases"/>
    <property type="match status" value="2"/>
</dbReference>
<name>A0A9W6PHK7_9ACTN</name>
<organism evidence="5 6">
    <name type="scientific">Kitasatospora phosalacinea</name>
    <dbReference type="NCBI Taxonomy" id="2065"/>
    <lineage>
        <taxon>Bacteria</taxon>
        <taxon>Bacillati</taxon>
        <taxon>Actinomycetota</taxon>
        <taxon>Actinomycetes</taxon>
        <taxon>Kitasatosporales</taxon>
        <taxon>Streptomycetaceae</taxon>
        <taxon>Kitasatospora</taxon>
    </lineage>
</organism>
<dbReference type="AlphaFoldDB" id="A0A9W6PHK7"/>
<dbReference type="Proteomes" id="UP001165143">
    <property type="component" value="Unassembled WGS sequence"/>
</dbReference>
<feature type="compositionally biased region" description="Basic and acidic residues" evidence="2">
    <location>
        <begin position="1006"/>
        <end position="1016"/>
    </location>
</feature>
<dbReference type="GO" id="GO:0005737">
    <property type="term" value="C:cytoplasm"/>
    <property type="evidence" value="ECO:0007669"/>
    <property type="project" value="TreeGrafter"/>
</dbReference>
<evidence type="ECO:0000313" key="6">
    <source>
        <dbReference type="Proteomes" id="UP001165143"/>
    </source>
</evidence>
<dbReference type="Gene3D" id="3.30.559.30">
    <property type="entry name" value="Nonribosomal peptide synthetase, condensation domain"/>
    <property type="match status" value="1"/>
</dbReference>
<keyword evidence="1" id="KW-0808">Transferase</keyword>
<comment type="caution">
    <text evidence="5">The sequence shown here is derived from an EMBL/GenBank/DDBJ whole genome shotgun (WGS) entry which is preliminary data.</text>
</comment>
<dbReference type="OrthoDB" id="3403614at2"/>
<gene>
    <name evidence="5" type="ORF">Kpho01_30540</name>
</gene>
<sequence length="1027" mass="110233">MTGPRPADTADRPADTADHPADTADHPADTADHPADTADRLARRLADYTVLAHDPAVPAATAGYWELSRAAFAAVDGRTRALAATEPGARAAHAALVAAPADPQRHRALAERLAPLLDSSPERAALAALTARTDGEIWLDHHLGDRHAPGAAAPDTAALRALAAGARHRPAPARPADGPSVHVVVPFRDRTRGGRTRNLLACLLALHDQDYRDGPIRVTVVETDDRPYVRELVEPLADRYLFAAHEGRFNKSWTVNLGLAADRDHDRSTLTCVLDADILADRSFVRRNARRLTELGHTAHVCCDRSLSLDAPATATALTRRCVHGEPDVPLDRLRGVLLREPPGGALWARSGALHRIGGFDERFEGWGGEDEDVVRRLAEDGELRRFDDPLLHLDHPRPAMRTDQDLPFNGHLRPGSWTGADDYGDPHKYAPLRYAPLAFTGTPRPPGPLMWGQRLLWNDSRWMGEEAHYFNLHVTVPVPPGRDLPTALACLGRLVHRHEALRTRVVTAPDGTPRQEVPAAGTVEVLIAPADPGTADQVLDRHRARLLGRTFALDEEWPVRPCVVTVDGAPARITLVLSHVLADGGAAAVLTGELAALLADGPRAELPEPVPQPLDRAAYETSAAGRKLSEAGLARTAAHLRAMPQTNFPGPLLPPDRYRFRRMEMCSPALTEALRRIADRHRTGTSAVLLAAVAVALATATGNRTVAFKTVLGNRVFPEIAPLVGNALSNAVVPAEIGGGTFGELVRAVVRSSMGNLLHSQCDPDARDVLTARTGLERGVHLNLSTFFNDVRAGLEQPVVPRPELDLAALSERTRTGWIGAWERQDATFFFHSRTVGDCPSDTTGACDHVYAMVDTAHLAGDRTDPLLRAVELVAVRAAERDLPLPDLTAAVLATGLTPPDRGPEWLHLDHCAVHPADVRAAVAAALPGRPAEVFVDDTPDGPRLVAHVACQDATVGPGDAGPGDAVGPEDLHRAVVAALPGFPAAVAPHHYVLHPVTGAAAPGRNREEWERLPVRAEGSGRPVPR</sequence>
<feature type="region of interest" description="Disordered" evidence="2">
    <location>
        <begin position="1"/>
        <end position="34"/>
    </location>
</feature>
<dbReference type="GO" id="GO:0016740">
    <property type="term" value="F:transferase activity"/>
    <property type="evidence" value="ECO:0007669"/>
    <property type="project" value="UniProtKB-KW"/>
</dbReference>
<evidence type="ECO:0000259" key="3">
    <source>
        <dbReference type="Pfam" id="PF00668"/>
    </source>
</evidence>
<proteinExistence type="predicted"/>
<dbReference type="InterPro" id="IPR029044">
    <property type="entry name" value="Nucleotide-diphossugar_trans"/>
</dbReference>
<evidence type="ECO:0000259" key="4">
    <source>
        <dbReference type="Pfam" id="PF02709"/>
    </source>
</evidence>
<dbReference type="InterPro" id="IPR027791">
    <property type="entry name" value="Galactosyl_T_C"/>
</dbReference>
<dbReference type="EMBL" id="BSRX01000016">
    <property type="protein sequence ID" value="GLW55043.1"/>
    <property type="molecule type" value="Genomic_DNA"/>
</dbReference>
<dbReference type="Gene3D" id="3.30.559.10">
    <property type="entry name" value="Chloramphenicol acetyltransferase-like domain"/>
    <property type="match status" value="1"/>
</dbReference>
<dbReference type="PANTHER" id="PTHR45527:SF1">
    <property type="entry name" value="FATTY ACID SYNTHASE"/>
    <property type="match status" value="1"/>
</dbReference>
<accession>A0A9W6PHK7</accession>
<protein>
    <submittedName>
        <fullName evidence="5">Uncharacterized protein</fullName>
    </submittedName>
</protein>
<dbReference type="GO" id="GO:0031177">
    <property type="term" value="F:phosphopantetheine binding"/>
    <property type="evidence" value="ECO:0007669"/>
    <property type="project" value="TreeGrafter"/>
</dbReference>
<reference evidence="5" key="1">
    <citation type="submission" date="2023-02" db="EMBL/GenBank/DDBJ databases">
        <title>Kitasatospora phosalacinea NBRC 14362.</title>
        <authorList>
            <person name="Ichikawa N."/>
            <person name="Sato H."/>
            <person name="Tonouchi N."/>
        </authorList>
    </citation>
    <scope>NUCLEOTIDE SEQUENCE</scope>
    <source>
        <strain evidence="5">NBRC 14362</strain>
    </source>
</reference>
<evidence type="ECO:0000256" key="1">
    <source>
        <dbReference type="ARBA" id="ARBA00022679"/>
    </source>
</evidence>
<dbReference type="Pfam" id="PF02709">
    <property type="entry name" value="Glyco_transf_7C"/>
    <property type="match status" value="1"/>
</dbReference>
<dbReference type="InterPro" id="IPR023213">
    <property type="entry name" value="CAT-like_dom_sf"/>
</dbReference>
<evidence type="ECO:0000313" key="5">
    <source>
        <dbReference type="EMBL" id="GLW55043.1"/>
    </source>
</evidence>
<feature type="region of interest" description="Disordered" evidence="2">
    <location>
        <begin position="1003"/>
        <end position="1027"/>
    </location>
</feature>
<dbReference type="Gene3D" id="3.90.550.10">
    <property type="entry name" value="Spore Coat Polysaccharide Biosynthesis Protein SpsA, Chain A"/>
    <property type="match status" value="1"/>
</dbReference>
<evidence type="ECO:0000256" key="2">
    <source>
        <dbReference type="SAM" id="MobiDB-lite"/>
    </source>
</evidence>
<dbReference type="PANTHER" id="PTHR45527">
    <property type="entry name" value="NONRIBOSOMAL PEPTIDE SYNTHETASE"/>
    <property type="match status" value="1"/>
</dbReference>
<dbReference type="InterPro" id="IPR001242">
    <property type="entry name" value="Condensation_dom"/>
</dbReference>
<feature type="domain" description="Condensation" evidence="3">
    <location>
        <begin position="466"/>
        <end position="757"/>
    </location>
</feature>
<dbReference type="GO" id="GO:0008610">
    <property type="term" value="P:lipid biosynthetic process"/>
    <property type="evidence" value="ECO:0007669"/>
    <property type="project" value="UniProtKB-ARBA"/>
</dbReference>